<reference evidence="2 3" key="1">
    <citation type="submission" date="2017-03" db="EMBL/GenBank/DDBJ databases">
        <title>Genome of the blue death feigning beetle - Asbolus verrucosus.</title>
        <authorList>
            <person name="Rider S.D."/>
        </authorList>
    </citation>
    <scope>NUCLEOTIDE SEQUENCE [LARGE SCALE GENOMIC DNA]</scope>
    <source>
        <strain evidence="2">Butters</strain>
        <tissue evidence="2">Head and leg muscle</tissue>
    </source>
</reference>
<protein>
    <submittedName>
        <fullName evidence="2">Uncharacterized protein</fullName>
    </submittedName>
</protein>
<feature type="compositionally biased region" description="Basic and acidic residues" evidence="1">
    <location>
        <begin position="1"/>
        <end position="24"/>
    </location>
</feature>
<evidence type="ECO:0000256" key="1">
    <source>
        <dbReference type="SAM" id="MobiDB-lite"/>
    </source>
</evidence>
<dbReference type="EMBL" id="QDEB01029488">
    <property type="protein sequence ID" value="RZC40042.1"/>
    <property type="molecule type" value="Genomic_DNA"/>
</dbReference>
<sequence>MTCGRPNRDQTHKSASRSEQEAVSHQRGCVNSSFE</sequence>
<dbReference type="Proteomes" id="UP000292052">
    <property type="component" value="Unassembled WGS sequence"/>
</dbReference>
<evidence type="ECO:0000313" key="2">
    <source>
        <dbReference type="EMBL" id="RZC40042.1"/>
    </source>
</evidence>
<proteinExistence type="predicted"/>
<keyword evidence="3" id="KW-1185">Reference proteome</keyword>
<gene>
    <name evidence="2" type="ORF">BDFB_015040</name>
</gene>
<feature type="region of interest" description="Disordered" evidence="1">
    <location>
        <begin position="1"/>
        <end position="35"/>
    </location>
</feature>
<organism evidence="2 3">
    <name type="scientific">Asbolus verrucosus</name>
    <name type="common">Desert ironclad beetle</name>
    <dbReference type="NCBI Taxonomy" id="1661398"/>
    <lineage>
        <taxon>Eukaryota</taxon>
        <taxon>Metazoa</taxon>
        <taxon>Ecdysozoa</taxon>
        <taxon>Arthropoda</taxon>
        <taxon>Hexapoda</taxon>
        <taxon>Insecta</taxon>
        <taxon>Pterygota</taxon>
        <taxon>Neoptera</taxon>
        <taxon>Endopterygota</taxon>
        <taxon>Coleoptera</taxon>
        <taxon>Polyphaga</taxon>
        <taxon>Cucujiformia</taxon>
        <taxon>Tenebrionidae</taxon>
        <taxon>Pimeliinae</taxon>
        <taxon>Asbolus</taxon>
    </lineage>
</organism>
<accession>A0A482W4G3</accession>
<comment type="caution">
    <text evidence="2">The sequence shown here is derived from an EMBL/GenBank/DDBJ whole genome shotgun (WGS) entry which is preliminary data.</text>
</comment>
<dbReference type="AlphaFoldDB" id="A0A482W4G3"/>
<evidence type="ECO:0000313" key="3">
    <source>
        <dbReference type="Proteomes" id="UP000292052"/>
    </source>
</evidence>
<name>A0A482W4G3_ASBVE</name>